<organism evidence="1 2">
    <name type="scientific">Haematococcus lacustris</name>
    <name type="common">Green alga</name>
    <name type="synonym">Haematococcus pluvialis</name>
    <dbReference type="NCBI Taxonomy" id="44745"/>
    <lineage>
        <taxon>Eukaryota</taxon>
        <taxon>Viridiplantae</taxon>
        <taxon>Chlorophyta</taxon>
        <taxon>core chlorophytes</taxon>
        <taxon>Chlorophyceae</taxon>
        <taxon>CS clade</taxon>
        <taxon>Chlamydomonadales</taxon>
        <taxon>Haematococcaceae</taxon>
        <taxon>Haematococcus</taxon>
    </lineage>
</organism>
<reference evidence="1 2" key="1">
    <citation type="submission" date="2020-02" db="EMBL/GenBank/DDBJ databases">
        <title>Draft genome sequence of Haematococcus lacustris strain NIES-144.</title>
        <authorList>
            <person name="Morimoto D."/>
            <person name="Nakagawa S."/>
            <person name="Yoshida T."/>
            <person name="Sawayama S."/>
        </authorList>
    </citation>
    <scope>NUCLEOTIDE SEQUENCE [LARGE SCALE GENOMIC DNA]</scope>
    <source>
        <strain evidence="1 2">NIES-144</strain>
    </source>
</reference>
<comment type="caution">
    <text evidence="1">The sequence shown here is derived from an EMBL/GenBank/DDBJ whole genome shotgun (WGS) entry which is preliminary data.</text>
</comment>
<gene>
    <name evidence="1" type="ORF">HaLaN_18284</name>
</gene>
<evidence type="ECO:0000313" key="2">
    <source>
        <dbReference type="Proteomes" id="UP000485058"/>
    </source>
</evidence>
<keyword evidence="2" id="KW-1185">Reference proteome</keyword>
<proteinExistence type="predicted"/>
<dbReference type="EMBL" id="BLLF01001753">
    <property type="protein sequence ID" value="GFH21054.1"/>
    <property type="molecule type" value="Genomic_DNA"/>
</dbReference>
<evidence type="ECO:0000313" key="1">
    <source>
        <dbReference type="EMBL" id="GFH21054.1"/>
    </source>
</evidence>
<dbReference type="Proteomes" id="UP000485058">
    <property type="component" value="Unassembled WGS sequence"/>
</dbReference>
<name>A0A699ZQM9_HAELA</name>
<accession>A0A699ZQM9</accession>
<protein>
    <submittedName>
        <fullName evidence="1">Uncharacterized protein</fullName>
    </submittedName>
</protein>
<dbReference type="AlphaFoldDB" id="A0A699ZQM9"/>
<sequence>MGSAELREACEALASTWQLPSEALWEVVVAAPELLCGASKGLKVHCQRLHYLIWRSYDWRRMLPRLPSYPQALARALLYNTSRHDRLYYLVRTHRARGLAWHVALRMSDQDWHDMYPGFREWLARHGR</sequence>